<evidence type="ECO:0000313" key="4">
    <source>
        <dbReference type="Proteomes" id="UP001160142"/>
    </source>
</evidence>
<dbReference type="PANTHER" id="PTHR39428:SF1">
    <property type="entry name" value="F420H(2)-DEPENDENT QUINONE REDUCTASE RV1261C"/>
    <property type="match status" value="1"/>
</dbReference>
<evidence type="ECO:0000256" key="1">
    <source>
        <dbReference type="ARBA" id="ARBA00008710"/>
    </source>
</evidence>
<evidence type="ECO:0000313" key="3">
    <source>
        <dbReference type="EMBL" id="MDH6181598.1"/>
    </source>
</evidence>
<dbReference type="PANTHER" id="PTHR39428">
    <property type="entry name" value="F420H(2)-DEPENDENT QUINONE REDUCTASE RV1261C"/>
    <property type="match status" value="1"/>
</dbReference>
<dbReference type="InterPro" id="IPR012349">
    <property type="entry name" value="Split_barrel_FMN-bd"/>
</dbReference>
<accession>A0ABT6KQ22</accession>
<dbReference type="NCBIfam" id="TIGR00026">
    <property type="entry name" value="hi_GC_TIGR00026"/>
    <property type="match status" value="1"/>
</dbReference>
<comment type="caution">
    <text evidence="3">The sequence shown here is derived from an EMBL/GenBank/DDBJ whole genome shotgun (WGS) entry which is preliminary data.</text>
</comment>
<dbReference type="Pfam" id="PF04075">
    <property type="entry name" value="F420H2_quin_red"/>
    <property type="match status" value="1"/>
</dbReference>
<dbReference type="InterPro" id="IPR004378">
    <property type="entry name" value="F420H2_quin_Rdtase"/>
</dbReference>
<dbReference type="Gene3D" id="2.30.110.10">
    <property type="entry name" value="Electron Transport, Fmn-binding Protein, Chain A"/>
    <property type="match status" value="1"/>
</dbReference>
<reference evidence="3 4" key="1">
    <citation type="submission" date="2023-04" db="EMBL/GenBank/DDBJ databases">
        <title>Genome Encyclopedia of Bacteria and Archaea VI: Functional Genomics of Type Strains.</title>
        <authorList>
            <person name="Whitman W."/>
        </authorList>
    </citation>
    <scope>NUCLEOTIDE SEQUENCE [LARGE SCALE GENOMIC DNA]</scope>
    <source>
        <strain evidence="3 4">SG_E_30_P1</strain>
    </source>
</reference>
<comment type="similarity">
    <text evidence="1">Belongs to the F420H(2)-dependent quinone reductase family.</text>
</comment>
<keyword evidence="4" id="KW-1185">Reference proteome</keyword>
<dbReference type="SUPFAM" id="SSF50475">
    <property type="entry name" value="FMN-binding split barrel"/>
    <property type="match status" value="1"/>
</dbReference>
<dbReference type="EMBL" id="JARXVQ010000001">
    <property type="protein sequence ID" value="MDH6181598.1"/>
    <property type="molecule type" value="Genomic_DNA"/>
</dbReference>
<gene>
    <name evidence="3" type="ORF">M2152_001780</name>
</gene>
<name>A0ABT6KQ22_9MICO</name>
<sequence>MPATRTSLDIMPSTFSMKTMNAIHRAMIAVTGGRAGWNLRGMPVLELTTTGRRSGEPRTSMLTSPLRLHGDEVVVASRGGDDAHPAWLLNLEANPNVLVAVEGGEPLPRTARVLEGAERENAWELIVERHPHYAGYQRKTTRTIPLVVLERPTEAP</sequence>
<evidence type="ECO:0000256" key="2">
    <source>
        <dbReference type="ARBA" id="ARBA00049106"/>
    </source>
</evidence>
<comment type="catalytic activity">
    <reaction evidence="2">
        <text>oxidized coenzyme F420-(gamma-L-Glu)(n) + a quinol + H(+) = reduced coenzyme F420-(gamma-L-Glu)(n) + a quinone</text>
        <dbReference type="Rhea" id="RHEA:39663"/>
        <dbReference type="Rhea" id="RHEA-COMP:12939"/>
        <dbReference type="Rhea" id="RHEA-COMP:14378"/>
        <dbReference type="ChEBI" id="CHEBI:15378"/>
        <dbReference type="ChEBI" id="CHEBI:24646"/>
        <dbReference type="ChEBI" id="CHEBI:132124"/>
        <dbReference type="ChEBI" id="CHEBI:133980"/>
        <dbReference type="ChEBI" id="CHEBI:139511"/>
    </reaction>
</comment>
<proteinExistence type="inferred from homology"/>
<protein>
    <submittedName>
        <fullName evidence="3">Deazaflavin-dependent oxidoreductase (Nitroreductase family)</fullName>
    </submittedName>
</protein>
<dbReference type="Proteomes" id="UP001160142">
    <property type="component" value="Unassembled WGS sequence"/>
</dbReference>
<organism evidence="3 4">
    <name type="scientific">Antiquaquibacter oligotrophicus</name>
    <dbReference type="NCBI Taxonomy" id="2880260"/>
    <lineage>
        <taxon>Bacteria</taxon>
        <taxon>Bacillati</taxon>
        <taxon>Actinomycetota</taxon>
        <taxon>Actinomycetes</taxon>
        <taxon>Micrococcales</taxon>
        <taxon>Microbacteriaceae</taxon>
        <taxon>Antiquaquibacter</taxon>
    </lineage>
</organism>